<evidence type="ECO:0000313" key="1">
    <source>
        <dbReference type="EMBL" id="GJS91239.1"/>
    </source>
</evidence>
<dbReference type="PANTHER" id="PTHR47697:SF1">
    <property type="entry name" value="OS03G0340700 PROTEIN"/>
    <property type="match status" value="1"/>
</dbReference>
<keyword evidence="2" id="KW-1185">Reference proteome</keyword>
<organism evidence="1 2">
    <name type="scientific">Tanacetum coccineum</name>
    <dbReference type="NCBI Taxonomy" id="301880"/>
    <lineage>
        <taxon>Eukaryota</taxon>
        <taxon>Viridiplantae</taxon>
        <taxon>Streptophyta</taxon>
        <taxon>Embryophyta</taxon>
        <taxon>Tracheophyta</taxon>
        <taxon>Spermatophyta</taxon>
        <taxon>Magnoliopsida</taxon>
        <taxon>eudicotyledons</taxon>
        <taxon>Gunneridae</taxon>
        <taxon>Pentapetalae</taxon>
        <taxon>asterids</taxon>
        <taxon>campanulids</taxon>
        <taxon>Asterales</taxon>
        <taxon>Asteraceae</taxon>
        <taxon>Asteroideae</taxon>
        <taxon>Anthemideae</taxon>
        <taxon>Anthemidinae</taxon>
        <taxon>Tanacetum</taxon>
    </lineage>
</organism>
<dbReference type="Gene3D" id="1.25.40.10">
    <property type="entry name" value="Tetratricopeptide repeat domain"/>
    <property type="match status" value="1"/>
</dbReference>
<dbReference type="InterPro" id="IPR011990">
    <property type="entry name" value="TPR-like_helical_dom_sf"/>
</dbReference>
<name>A0ABQ4ZM01_9ASTR</name>
<dbReference type="EMBL" id="BQNB010011489">
    <property type="protein sequence ID" value="GJS91239.1"/>
    <property type="molecule type" value="Genomic_DNA"/>
</dbReference>
<comment type="caution">
    <text evidence="1">The sequence shown here is derived from an EMBL/GenBank/DDBJ whole genome shotgun (WGS) entry which is preliminary data.</text>
</comment>
<dbReference type="PANTHER" id="PTHR47697">
    <property type="entry name" value="OS03G0340700 PROTEIN"/>
    <property type="match status" value="1"/>
</dbReference>
<accession>A0ABQ4ZM01</accession>
<reference evidence="1" key="1">
    <citation type="journal article" date="2022" name="Int. J. Mol. Sci.">
        <title>Draft Genome of Tanacetum Coccineum: Genomic Comparison of Closely Related Tanacetum-Family Plants.</title>
        <authorList>
            <person name="Yamashiro T."/>
            <person name="Shiraishi A."/>
            <person name="Nakayama K."/>
            <person name="Satake H."/>
        </authorList>
    </citation>
    <scope>NUCLEOTIDE SEQUENCE</scope>
</reference>
<keyword evidence="1" id="KW-0472">Membrane</keyword>
<evidence type="ECO:0000313" key="2">
    <source>
        <dbReference type="Proteomes" id="UP001151760"/>
    </source>
</evidence>
<protein>
    <submittedName>
        <fullName evidence="1">Uncharacterized transmembrane protein</fullName>
    </submittedName>
</protein>
<reference evidence="1" key="2">
    <citation type="submission" date="2022-01" db="EMBL/GenBank/DDBJ databases">
        <authorList>
            <person name="Yamashiro T."/>
            <person name="Shiraishi A."/>
            <person name="Satake H."/>
            <person name="Nakayama K."/>
        </authorList>
    </citation>
    <scope>NUCLEOTIDE SEQUENCE</scope>
</reference>
<dbReference type="Proteomes" id="UP001151760">
    <property type="component" value="Unassembled WGS sequence"/>
</dbReference>
<keyword evidence="1" id="KW-0812">Transmembrane</keyword>
<proteinExistence type="predicted"/>
<dbReference type="SUPFAM" id="SSF48452">
    <property type="entry name" value="TPR-like"/>
    <property type="match status" value="1"/>
</dbReference>
<sequence>MPTKKPKVEVIMANKQQTNDDRPWQKHSNKPSWTPTNLLPMNVIITSLNGVPHFMVGVIFLGGAGNNFSSGSGTSNVPLKTLEYESNTEIKKWYKSDLFDEVGLWLGSLPKTVMRSYTYVVVRVVMGNYNTSKSQNLGGPSMKSGGIGGGGNKDPFGGLVDFSAKGSGGMKTGNKTNVGIGILDDLDLVVMGNQGVGFQSKKEQLAADEDWGFDSEDGGGGAVGGTTELKDFITDVELGEYKKAVADLFKVLEQDGKNVSVLVQRALLYESMEKYKLGAEDLRTVMNIDPGNRVARSTIHRLTKLAS</sequence>
<gene>
    <name evidence="1" type="ORF">Tco_0773875</name>
</gene>